<keyword evidence="1" id="KW-0732">Signal</keyword>
<dbReference type="EMBL" id="JTDY01006686">
    <property type="protein sequence ID" value="KOB65775.1"/>
    <property type="molecule type" value="Genomic_DNA"/>
</dbReference>
<dbReference type="AlphaFoldDB" id="A0A0L7KRQ9"/>
<accession>A0A0L7KRQ9</accession>
<protein>
    <submittedName>
        <fullName evidence="3">BMP binding protein</fullName>
    </submittedName>
</protein>
<keyword evidence="4" id="KW-1185">Reference proteome</keyword>
<dbReference type="PROSITE" id="PS51257">
    <property type="entry name" value="PROKAR_LIPOPROTEIN"/>
    <property type="match status" value="1"/>
</dbReference>
<evidence type="ECO:0000313" key="4">
    <source>
        <dbReference type="Proteomes" id="UP000037510"/>
    </source>
</evidence>
<dbReference type="PANTHER" id="PTHR12312:SF16">
    <property type="entry name" value="TWISTED GASTRULATION PROTEIN HOMOLOG 1-A-RELATED"/>
    <property type="match status" value="1"/>
</dbReference>
<reference evidence="3 4" key="1">
    <citation type="journal article" date="2015" name="Genome Biol. Evol.">
        <title>The genome of winter moth (Operophtera brumata) provides a genomic perspective on sexual dimorphism and phenology.</title>
        <authorList>
            <person name="Derks M.F."/>
            <person name="Smit S."/>
            <person name="Salis L."/>
            <person name="Schijlen E."/>
            <person name="Bossers A."/>
            <person name="Mateman C."/>
            <person name="Pijl A.S."/>
            <person name="de Ridder D."/>
            <person name="Groenen M.A."/>
            <person name="Visser M.E."/>
            <person name="Megens H.J."/>
        </authorList>
    </citation>
    <scope>NUCLEOTIDE SEQUENCE [LARGE SCALE GENOMIC DNA]</scope>
    <source>
        <strain evidence="3">WM2013NL</strain>
        <tissue evidence="3">Head and thorax</tissue>
    </source>
</reference>
<evidence type="ECO:0000313" key="3">
    <source>
        <dbReference type="EMBL" id="KOB65775.1"/>
    </source>
</evidence>
<feature type="domain" description="Tsg N-terminal" evidence="2">
    <location>
        <begin position="20"/>
        <end position="68"/>
    </location>
</feature>
<dbReference type="Pfam" id="PF23782">
    <property type="entry name" value="Tsg_N"/>
    <property type="match status" value="1"/>
</dbReference>
<evidence type="ECO:0000256" key="1">
    <source>
        <dbReference type="SAM" id="SignalP"/>
    </source>
</evidence>
<feature type="signal peptide" evidence="1">
    <location>
        <begin position="1"/>
        <end position="20"/>
    </location>
</feature>
<sequence length="138" mass="15004">MAGRMYFVLALICVVPIIYACNEAICASVVSKCMLTQSCKCDLKDCSCCKDCFNCLSYLYSECCSCVEELADGVPGLFAALTSDPDPQQRWLSITYPVDIDLCLACPGSKESVVNVLEEELGYGDLDYGEDDVDAQSV</sequence>
<feature type="chain" id="PRO_5005572833" evidence="1">
    <location>
        <begin position="21"/>
        <end position="138"/>
    </location>
</feature>
<dbReference type="InterPro" id="IPR006761">
    <property type="entry name" value="Tsg"/>
</dbReference>
<gene>
    <name evidence="3" type="ORF">OBRU01_22163</name>
</gene>
<organism evidence="3 4">
    <name type="scientific">Operophtera brumata</name>
    <name type="common">Winter moth</name>
    <name type="synonym">Phalaena brumata</name>
    <dbReference type="NCBI Taxonomy" id="104452"/>
    <lineage>
        <taxon>Eukaryota</taxon>
        <taxon>Metazoa</taxon>
        <taxon>Ecdysozoa</taxon>
        <taxon>Arthropoda</taxon>
        <taxon>Hexapoda</taxon>
        <taxon>Insecta</taxon>
        <taxon>Pterygota</taxon>
        <taxon>Neoptera</taxon>
        <taxon>Endopterygota</taxon>
        <taxon>Lepidoptera</taxon>
        <taxon>Glossata</taxon>
        <taxon>Ditrysia</taxon>
        <taxon>Geometroidea</taxon>
        <taxon>Geometridae</taxon>
        <taxon>Larentiinae</taxon>
        <taxon>Operophtera</taxon>
    </lineage>
</organism>
<dbReference type="STRING" id="104452.A0A0L7KRQ9"/>
<proteinExistence type="predicted"/>
<name>A0A0L7KRQ9_OPEBR</name>
<dbReference type="GO" id="GO:0005615">
    <property type="term" value="C:extracellular space"/>
    <property type="evidence" value="ECO:0007669"/>
    <property type="project" value="TreeGrafter"/>
</dbReference>
<dbReference type="InterPro" id="IPR057635">
    <property type="entry name" value="Tsg_N"/>
</dbReference>
<evidence type="ECO:0000259" key="2">
    <source>
        <dbReference type="Pfam" id="PF23782"/>
    </source>
</evidence>
<dbReference type="PANTHER" id="PTHR12312">
    <property type="entry name" value="TWISTED GASTRULATION PROTEIN HOMOLOG 1-A-RELATED"/>
    <property type="match status" value="1"/>
</dbReference>
<dbReference type="GO" id="GO:0030510">
    <property type="term" value="P:regulation of BMP signaling pathway"/>
    <property type="evidence" value="ECO:0007669"/>
    <property type="project" value="TreeGrafter"/>
</dbReference>
<dbReference type="Proteomes" id="UP000037510">
    <property type="component" value="Unassembled WGS sequence"/>
</dbReference>
<comment type="caution">
    <text evidence="3">The sequence shown here is derived from an EMBL/GenBank/DDBJ whole genome shotgun (WGS) entry which is preliminary data.</text>
</comment>